<proteinExistence type="predicted"/>
<evidence type="ECO:0000313" key="1">
    <source>
        <dbReference type="EMBL" id="CDW82326.1"/>
    </source>
</evidence>
<reference evidence="1 2" key="1">
    <citation type="submission" date="2014-06" db="EMBL/GenBank/DDBJ databases">
        <authorList>
            <person name="Swart Estienne"/>
        </authorList>
    </citation>
    <scope>NUCLEOTIDE SEQUENCE [LARGE SCALE GENOMIC DNA]</scope>
    <source>
        <strain evidence="1 2">130c</strain>
    </source>
</reference>
<gene>
    <name evidence="1" type="primary">Contig67.g80</name>
    <name evidence="1" type="ORF">STYLEM_11358</name>
</gene>
<accession>A0A078AKA2</accession>
<dbReference type="InParanoid" id="A0A078AKA2"/>
<evidence type="ECO:0000313" key="2">
    <source>
        <dbReference type="Proteomes" id="UP000039865"/>
    </source>
</evidence>
<keyword evidence="2" id="KW-1185">Reference proteome</keyword>
<dbReference type="Proteomes" id="UP000039865">
    <property type="component" value="Unassembled WGS sequence"/>
</dbReference>
<organism evidence="1 2">
    <name type="scientific">Stylonychia lemnae</name>
    <name type="common">Ciliate</name>
    <dbReference type="NCBI Taxonomy" id="5949"/>
    <lineage>
        <taxon>Eukaryota</taxon>
        <taxon>Sar</taxon>
        <taxon>Alveolata</taxon>
        <taxon>Ciliophora</taxon>
        <taxon>Intramacronucleata</taxon>
        <taxon>Spirotrichea</taxon>
        <taxon>Stichotrichia</taxon>
        <taxon>Sporadotrichida</taxon>
        <taxon>Oxytrichidae</taxon>
        <taxon>Stylonychinae</taxon>
        <taxon>Stylonychia</taxon>
    </lineage>
</organism>
<protein>
    <submittedName>
        <fullName evidence="1">Uncharacterized protein</fullName>
    </submittedName>
</protein>
<dbReference type="EMBL" id="CCKQ01010812">
    <property type="protein sequence ID" value="CDW82326.1"/>
    <property type="molecule type" value="Genomic_DNA"/>
</dbReference>
<dbReference type="AlphaFoldDB" id="A0A078AKA2"/>
<name>A0A078AKA2_STYLE</name>
<sequence>MLPKSQPSLRIIDLGHIDHFYDFLDLQTPPQSLPTWVMLQQKKFEQSTDSHYSQNLLIYTRNLIRANMAINSKNLEDKNIFKFISQTQYVSADLIIGKQLGMIQLKHTWTRS</sequence>